<evidence type="ECO:0008006" key="4">
    <source>
        <dbReference type="Google" id="ProtNLM"/>
    </source>
</evidence>
<reference evidence="2" key="1">
    <citation type="journal article" date="2016" name="Nat. Genet.">
        <title>A high-quality carrot genome assembly provides new insights into carotenoid accumulation and asterid genome evolution.</title>
        <authorList>
            <person name="Iorizzo M."/>
            <person name="Ellison S."/>
            <person name="Senalik D."/>
            <person name="Zeng P."/>
            <person name="Satapoomin P."/>
            <person name="Huang J."/>
            <person name="Bowman M."/>
            <person name="Iovene M."/>
            <person name="Sanseverino W."/>
            <person name="Cavagnaro P."/>
            <person name="Yildiz M."/>
            <person name="Macko-Podgorni A."/>
            <person name="Moranska E."/>
            <person name="Grzebelus E."/>
            <person name="Grzebelus D."/>
            <person name="Ashrafi H."/>
            <person name="Zheng Z."/>
            <person name="Cheng S."/>
            <person name="Spooner D."/>
            <person name="Van Deynze A."/>
            <person name="Simon P."/>
        </authorList>
    </citation>
    <scope>NUCLEOTIDE SEQUENCE</scope>
    <source>
        <tissue evidence="2">Leaf</tissue>
    </source>
</reference>
<dbReference type="PANTHER" id="PTHR10996">
    <property type="entry name" value="2-HYDROXYACID DEHYDROGENASE-RELATED"/>
    <property type="match status" value="1"/>
</dbReference>
<dbReference type="AlphaFoldDB" id="A0AAF0WLP5"/>
<proteinExistence type="predicted"/>
<gene>
    <name evidence="2" type="ORF">DCAR_0311149</name>
</gene>
<keyword evidence="3" id="KW-1185">Reference proteome</keyword>
<dbReference type="PANTHER" id="PTHR10996:SF268">
    <property type="entry name" value="GLYOXYLATE_HYDROXYPYRUVATE REDUCTASE HPR3"/>
    <property type="match status" value="1"/>
</dbReference>
<keyword evidence="1" id="KW-0560">Oxidoreductase</keyword>
<dbReference type="GO" id="GO:0005829">
    <property type="term" value="C:cytosol"/>
    <property type="evidence" value="ECO:0007669"/>
    <property type="project" value="TreeGrafter"/>
</dbReference>
<name>A0AAF0WLP5_DAUCS</name>
<sequence length="78" mass="8722">MDVAECHRRGVKVTNAGDAFSEDVADFAVGLLVDVLRRVSAVDRFVRVGLWPLNGDYPLDSKAVDHIQNVNDSHMRER</sequence>
<evidence type="ECO:0000256" key="1">
    <source>
        <dbReference type="ARBA" id="ARBA00023002"/>
    </source>
</evidence>
<dbReference type="EMBL" id="CP093345">
    <property type="protein sequence ID" value="WOG91894.1"/>
    <property type="molecule type" value="Genomic_DNA"/>
</dbReference>
<reference evidence="2" key="2">
    <citation type="submission" date="2022-03" db="EMBL/GenBank/DDBJ databases">
        <title>Draft title - Genomic analysis of global carrot germplasm unveils the trajectory of domestication and the origin of high carotenoid orange carrot.</title>
        <authorList>
            <person name="Iorizzo M."/>
            <person name="Ellison S."/>
            <person name="Senalik D."/>
            <person name="Macko-Podgorni A."/>
            <person name="Grzebelus D."/>
            <person name="Bostan H."/>
            <person name="Rolling W."/>
            <person name="Curaba J."/>
            <person name="Simon P."/>
        </authorList>
    </citation>
    <scope>NUCLEOTIDE SEQUENCE</scope>
    <source>
        <tissue evidence="2">Leaf</tissue>
    </source>
</reference>
<dbReference type="GO" id="GO:0016618">
    <property type="term" value="F:hydroxypyruvate reductase [NAD(P)H] activity"/>
    <property type="evidence" value="ECO:0007669"/>
    <property type="project" value="TreeGrafter"/>
</dbReference>
<dbReference type="SUPFAM" id="SSF52283">
    <property type="entry name" value="Formate/glycerate dehydrogenase catalytic domain-like"/>
    <property type="match status" value="1"/>
</dbReference>
<dbReference type="InterPro" id="IPR050223">
    <property type="entry name" value="D-isomer_2-hydroxyacid_DH"/>
</dbReference>
<evidence type="ECO:0000313" key="3">
    <source>
        <dbReference type="Proteomes" id="UP000077755"/>
    </source>
</evidence>
<protein>
    <recommendedName>
        <fullName evidence="4">D-isomer specific 2-hydroxyacid dehydrogenase catalytic domain-containing protein</fullName>
    </recommendedName>
</protein>
<organism evidence="2 3">
    <name type="scientific">Daucus carota subsp. sativus</name>
    <name type="common">Carrot</name>
    <dbReference type="NCBI Taxonomy" id="79200"/>
    <lineage>
        <taxon>Eukaryota</taxon>
        <taxon>Viridiplantae</taxon>
        <taxon>Streptophyta</taxon>
        <taxon>Embryophyta</taxon>
        <taxon>Tracheophyta</taxon>
        <taxon>Spermatophyta</taxon>
        <taxon>Magnoliopsida</taxon>
        <taxon>eudicotyledons</taxon>
        <taxon>Gunneridae</taxon>
        <taxon>Pentapetalae</taxon>
        <taxon>asterids</taxon>
        <taxon>campanulids</taxon>
        <taxon>Apiales</taxon>
        <taxon>Apiaceae</taxon>
        <taxon>Apioideae</taxon>
        <taxon>Scandiceae</taxon>
        <taxon>Daucinae</taxon>
        <taxon>Daucus</taxon>
        <taxon>Daucus sect. Daucus</taxon>
    </lineage>
</organism>
<accession>A0AAF0WLP5</accession>
<dbReference type="Gene3D" id="3.40.50.720">
    <property type="entry name" value="NAD(P)-binding Rossmann-like Domain"/>
    <property type="match status" value="1"/>
</dbReference>
<dbReference type="Proteomes" id="UP000077755">
    <property type="component" value="Chromosome 3"/>
</dbReference>
<dbReference type="GO" id="GO:0030267">
    <property type="term" value="F:glyoxylate reductase (NADPH) activity"/>
    <property type="evidence" value="ECO:0007669"/>
    <property type="project" value="TreeGrafter"/>
</dbReference>
<evidence type="ECO:0000313" key="2">
    <source>
        <dbReference type="EMBL" id="WOG91894.1"/>
    </source>
</evidence>